<dbReference type="EMBL" id="PYAX01000012">
    <property type="protein sequence ID" value="PSL52617.1"/>
    <property type="molecule type" value="Genomic_DNA"/>
</dbReference>
<sequence>MSTSTRAALLVCPASGKGRAARMAGTVAERLRAVVDRLDLHVARTAEGTAAAARRAVDDGVDVLVVLGGDGGAHLAVQACAESPTALAVVPAGTGNDLATALGTTSVDDVVTALREGTRADYDLGRVENGPWFATVLCAGFDSAVNERANAMRWPAGPRRYDLAILAELAALRPRRLVVETEDDVLELDALLVAVGNTTSYGGGIPVCPDASVTDGLFDLTVVRAAPRRTLLRMLPTLRTGRHVDHPAVQTLRARSARLSGPSWVAYADGERLSGMPLTTTCVPGALTAVIGAGGAAVTGAG</sequence>
<dbReference type="NCBIfam" id="TIGR00147">
    <property type="entry name" value="YegS/Rv2252/BmrU family lipid kinase"/>
    <property type="match status" value="1"/>
</dbReference>
<keyword evidence="3" id="KW-0444">Lipid biosynthesis</keyword>
<dbReference type="PROSITE" id="PS50146">
    <property type="entry name" value="DAGK"/>
    <property type="match status" value="1"/>
</dbReference>
<keyword evidence="4" id="KW-0808">Transferase</keyword>
<keyword evidence="5" id="KW-0479">Metal-binding</keyword>
<dbReference type="Proteomes" id="UP000241118">
    <property type="component" value="Unassembled WGS sequence"/>
</dbReference>
<dbReference type="RefSeq" id="WP_106618792.1">
    <property type="nucleotide sequence ID" value="NZ_PYAX01000012.1"/>
</dbReference>
<comment type="similarity">
    <text evidence="2">Belongs to the diacylglycerol/lipid kinase family.</text>
</comment>
<evidence type="ECO:0000256" key="7">
    <source>
        <dbReference type="ARBA" id="ARBA00022777"/>
    </source>
</evidence>
<evidence type="ECO:0000256" key="5">
    <source>
        <dbReference type="ARBA" id="ARBA00022723"/>
    </source>
</evidence>
<gene>
    <name evidence="14" type="ORF">B0I31_11286</name>
</gene>
<organism evidence="14 15">
    <name type="scientific">Saccharothrix carnea</name>
    <dbReference type="NCBI Taxonomy" id="1280637"/>
    <lineage>
        <taxon>Bacteria</taxon>
        <taxon>Bacillati</taxon>
        <taxon>Actinomycetota</taxon>
        <taxon>Actinomycetes</taxon>
        <taxon>Pseudonocardiales</taxon>
        <taxon>Pseudonocardiaceae</taxon>
        <taxon>Saccharothrix</taxon>
    </lineage>
</organism>
<keyword evidence="15" id="KW-1185">Reference proteome</keyword>
<feature type="domain" description="DAGKc" evidence="13">
    <location>
        <begin position="2"/>
        <end position="131"/>
    </location>
</feature>
<comment type="caution">
    <text evidence="14">The sequence shown here is derived from an EMBL/GenBank/DDBJ whole genome shotgun (WGS) entry which is preliminary data.</text>
</comment>
<evidence type="ECO:0000256" key="11">
    <source>
        <dbReference type="ARBA" id="ARBA00023209"/>
    </source>
</evidence>
<dbReference type="Pfam" id="PF19279">
    <property type="entry name" value="YegS_C"/>
    <property type="match status" value="1"/>
</dbReference>
<evidence type="ECO:0000259" key="13">
    <source>
        <dbReference type="PROSITE" id="PS50146"/>
    </source>
</evidence>
<evidence type="ECO:0000256" key="6">
    <source>
        <dbReference type="ARBA" id="ARBA00022741"/>
    </source>
</evidence>
<dbReference type="Gene3D" id="2.60.200.40">
    <property type="match status" value="1"/>
</dbReference>
<keyword evidence="7 14" id="KW-0418">Kinase</keyword>
<keyword evidence="10" id="KW-0443">Lipid metabolism</keyword>
<dbReference type="InterPro" id="IPR016064">
    <property type="entry name" value="NAD/diacylglycerol_kinase_sf"/>
</dbReference>
<dbReference type="AlphaFoldDB" id="A0A2P8I2C3"/>
<evidence type="ECO:0000256" key="1">
    <source>
        <dbReference type="ARBA" id="ARBA00001946"/>
    </source>
</evidence>
<dbReference type="InterPro" id="IPR017438">
    <property type="entry name" value="ATP-NAD_kinase_N"/>
</dbReference>
<evidence type="ECO:0000256" key="2">
    <source>
        <dbReference type="ARBA" id="ARBA00005983"/>
    </source>
</evidence>
<dbReference type="GO" id="GO:0046872">
    <property type="term" value="F:metal ion binding"/>
    <property type="evidence" value="ECO:0007669"/>
    <property type="project" value="UniProtKB-KW"/>
</dbReference>
<dbReference type="GO" id="GO:0005886">
    <property type="term" value="C:plasma membrane"/>
    <property type="evidence" value="ECO:0007669"/>
    <property type="project" value="TreeGrafter"/>
</dbReference>
<dbReference type="OrthoDB" id="142078at2"/>
<dbReference type="Pfam" id="PF00781">
    <property type="entry name" value="DAGK_cat"/>
    <property type="match status" value="1"/>
</dbReference>
<proteinExistence type="inferred from homology"/>
<name>A0A2P8I2C3_SACCR</name>
<dbReference type="GO" id="GO:0005524">
    <property type="term" value="F:ATP binding"/>
    <property type="evidence" value="ECO:0007669"/>
    <property type="project" value="UniProtKB-KW"/>
</dbReference>
<evidence type="ECO:0000256" key="10">
    <source>
        <dbReference type="ARBA" id="ARBA00023098"/>
    </source>
</evidence>
<evidence type="ECO:0000313" key="14">
    <source>
        <dbReference type="EMBL" id="PSL52617.1"/>
    </source>
</evidence>
<comment type="cofactor">
    <cofactor evidence="1">
        <name>Mg(2+)</name>
        <dbReference type="ChEBI" id="CHEBI:18420"/>
    </cofactor>
</comment>
<keyword evidence="11" id="KW-0594">Phospholipid biosynthesis</keyword>
<dbReference type="InterPro" id="IPR045540">
    <property type="entry name" value="YegS/DAGK_C"/>
</dbReference>
<keyword evidence="8" id="KW-0067">ATP-binding</keyword>
<keyword evidence="12" id="KW-1208">Phospholipid metabolism</keyword>
<dbReference type="GO" id="GO:0004143">
    <property type="term" value="F:ATP-dependent diacylglycerol kinase activity"/>
    <property type="evidence" value="ECO:0007669"/>
    <property type="project" value="TreeGrafter"/>
</dbReference>
<dbReference type="InterPro" id="IPR005218">
    <property type="entry name" value="Diacylglycerol/lipid_kinase"/>
</dbReference>
<evidence type="ECO:0000256" key="12">
    <source>
        <dbReference type="ARBA" id="ARBA00023264"/>
    </source>
</evidence>
<dbReference type="GO" id="GO:0008654">
    <property type="term" value="P:phospholipid biosynthetic process"/>
    <property type="evidence" value="ECO:0007669"/>
    <property type="project" value="UniProtKB-KW"/>
</dbReference>
<evidence type="ECO:0000256" key="4">
    <source>
        <dbReference type="ARBA" id="ARBA00022679"/>
    </source>
</evidence>
<dbReference type="SUPFAM" id="SSF111331">
    <property type="entry name" value="NAD kinase/diacylglycerol kinase-like"/>
    <property type="match status" value="1"/>
</dbReference>
<dbReference type="InterPro" id="IPR050187">
    <property type="entry name" value="Lipid_Phosphate_FormReg"/>
</dbReference>
<keyword evidence="6" id="KW-0547">Nucleotide-binding</keyword>
<dbReference type="Gene3D" id="3.40.50.10330">
    <property type="entry name" value="Probable inorganic polyphosphate/atp-NAD kinase, domain 1"/>
    <property type="match status" value="1"/>
</dbReference>
<dbReference type="SMART" id="SM00046">
    <property type="entry name" value="DAGKc"/>
    <property type="match status" value="1"/>
</dbReference>
<reference evidence="14 15" key="1">
    <citation type="submission" date="2018-03" db="EMBL/GenBank/DDBJ databases">
        <title>Genomic Encyclopedia of Type Strains, Phase III (KMG-III): the genomes of soil and plant-associated and newly described type strains.</title>
        <authorList>
            <person name="Whitman W."/>
        </authorList>
    </citation>
    <scope>NUCLEOTIDE SEQUENCE [LARGE SCALE GENOMIC DNA]</scope>
    <source>
        <strain evidence="14 15">CGMCC 4.7097</strain>
    </source>
</reference>
<evidence type="ECO:0000313" key="15">
    <source>
        <dbReference type="Proteomes" id="UP000241118"/>
    </source>
</evidence>
<evidence type="ECO:0000256" key="8">
    <source>
        <dbReference type="ARBA" id="ARBA00022840"/>
    </source>
</evidence>
<dbReference type="PANTHER" id="PTHR12358">
    <property type="entry name" value="SPHINGOSINE KINASE"/>
    <property type="match status" value="1"/>
</dbReference>
<dbReference type="InterPro" id="IPR001206">
    <property type="entry name" value="Diacylglycerol_kinase_cat_dom"/>
</dbReference>
<evidence type="ECO:0000256" key="3">
    <source>
        <dbReference type="ARBA" id="ARBA00022516"/>
    </source>
</evidence>
<evidence type="ECO:0000256" key="9">
    <source>
        <dbReference type="ARBA" id="ARBA00022842"/>
    </source>
</evidence>
<protein>
    <submittedName>
        <fullName evidence="14">Diacylglycerol kinase</fullName>
    </submittedName>
</protein>
<keyword evidence="9" id="KW-0460">Magnesium</keyword>
<dbReference type="PANTHER" id="PTHR12358:SF106">
    <property type="entry name" value="LIPID KINASE YEGS"/>
    <property type="match status" value="1"/>
</dbReference>
<accession>A0A2P8I2C3</accession>